<dbReference type="PANTHER" id="PTHR11102:SF160">
    <property type="entry name" value="ERAD-ASSOCIATED E3 UBIQUITIN-PROTEIN LIGASE COMPONENT HRD3"/>
    <property type="match status" value="1"/>
</dbReference>
<dbReference type="KEGG" id="tso:IZ6_26230"/>
<feature type="coiled-coil region" evidence="1">
    <location>
        <begin position="285"/>
        <end position="312"/>
    </location>
</feature>
<evidence type="ECO:0000256" key="1">
    <source>
        <dbReference type="SAM" id="Coils"/>
    </source>
</evidence>
<reference evidence="3 4" key="1">
    <citation type="submission" date="2020-08" db="EMBL/GenBank/DDBJ databases">
        <title>Genome sequence of Rhizobiales bacterium strain IZ6.</title>
        <authorList>
            <person name="Nakai R."/>
            <person name="Naganuma T."/>
        </authorList>
    </citation>
    <scope>NUCLEOTIDE SEQUENCE [LARGE SCALE GENOMIC DNA]</scope>
    <source>
        <strain evidence="3 4">IZ6</strain>
    </source>
</reference>
<evidence type="ECO:0000256" key="2">
    <source>
        <dbReference type="SAM" id="MobiDB-lite"/>
    </source>
</evidence>
<feature type="compositionally biased region" description="Pro residues" evidence="2">
    <location>
        <begin position="185"/>
        <end position="195"/>
    </location>
</feature>
<name>A0A6S6QZ39_9HYPH</name>
<feature type="region of interest" description="Disordered" evidence="2">
    <location>
        <begin position="136"/>
        <end position="158"/>
    </location>
</feature>
<dbReference type="InterPro" id="IPR050767">
    <property type="entry name" value="Sel1_AlgK"/>
</dbReference>
<dbReference type="EMBL" id="AP023361">
    <property type="protein sequence ID" value="BCJ91888.1"/>
    <property type="molecule type" value="Genomic_DNA"/>
</dbReference>
<evidence type="ECO:0000313" key="3">
    <source>
        <dbReference type="EMBL" id="BCJ91888.1"/>
    </source>
</evidence>
<dbReference type="SMART" id="SM00671">
    <property type="entry name" value="SEL1"/>
    <property type="match status" value="4"/>
</dbReference>
<feature type="region of interest" description="Disordered" evidence="2">
    <location>
        <begin position="772"/>
        <end position="795"/>
    </location>
</feature>
<feature type="region of interest" description="Disordered" evidence="2">
    <location>
        <begin position="334"/>
        <end position="379"/>
    </location>
</feature>
<dbReference type="PANTHER" id="PTHR11102">
    <property type="entry name" value="SEL-1-LIKE PROTEIN"/>
    <property type="match status" value="1"/>
</dbReference>
<organism evidence="3 4">
    <name type="scientific">Terrihabitans soli</name>
    <dbReference type="NCBI Taxonomy" id="708113"/>
    <lineage>
        <taxon>Bacteria</taxon>
        <taxon>Pseudomonadati</taxon>
        <taxon>Pseudomonadota</taxon>
        <taxon>Alphaproteobacteria</taxon>
        <taxon>Hyphomicrobiales</taxon>
        <taxon>Terrihabitans</taxon>
    </lineage>
</organism>
<evidence type="ECO:0000313" key="4">
    <source>
        <dbReference type="Proteomes" id="UP000515317"/>
    </source>
</evidence>
<sequence>MAARRGDWADREMGFDEAEMRRKLSDVADWLRDQADRPRPHLRAVTPDFEPLYRRNDDYRAPNDYRDDTRAPRDYRDEPRPREGHILDELIQRRIAAQNEREQNDARMRAVMDRFSAPLPRTAPLRSAVAEIVERQRHLDSSTRAYEPPSYQPQRDPLPARDPVAAMEAAFERLAARLEQRLAPQPAPAPAPEPAPVQEAVPASAPAPADPVIDMEAALERLAVQFEERTGQTFLAIDATLQEVRRLTQQAQAPVQAVETAATQAATQVVHSHLQMLAKATHERIDTVARDLADLRTDANDAEKRMRDVMDTVRQTLEHIAHRLPHANLQPAGLAATAAPQPQAPQQQSLSARARAAAKRALEEATKSEEPLDLINRDPAAGPERRRFIAAARRSVLPEEPCVEPKVKYKAPQPALPAPAQPRAASAAARLRISAADLTETQPARPRFKRLVLGSAAAAALLLGIYAGSSSLLSGMFGDTETAQTAPQAASSEIAEVTAPETDALPPPVVAKAPQLFAPAQSVGPSVDAFAPSEPEFTGTVQGPALATETSAPAMDAPAPMPAARPATNLALPIEIGGEKLRNAASAGNADAQYEVGVRFAEGRGVPKDLQKAALWLERAAKQGLPPAQYRYGRLAEKGEGMDKDVATARRYYEQAATAGNVQAMHNLGVLYADGGFGQPDLAAAMNWFRKAADYGVKDSQYNLGIFYARGISVPKDPVQSYLWFALAAAQGDTDAASKRDQVGGKLDAGKLSSAKADVAAWKPKAAPIEANMVSPPGGGWDTAATGRASTKTRL</sequence>
<protein>
    <recommendedName>
        <fullName evidence="5">Sel1 repeat family protein</fullName>
    </recommendedName>
</protein>
<proteinExistence type="predicted"/>
<gene>
    <name evidence="3" type="ORF">IZ6_26230</name>
</gene>
<keyword evidence="4" id="KW-1185">Reference proteome</keyword>
<keyword evidence="1" id="KW-0175">Coiled coil</keyword>
<dbReference type="Proteomes" id="UP000515317">
    <property type="component" value="Chromosome"/>
</dbReference>
<dbReference type="SUPFAM" id="SSF81901">
    <property type="entry name" value="HCP-like"/>
    <property type="match status" value="1"/>
</dbReference>
<accession>A0A6S6QZ39</accession>
<feature type="compositionally biased region" description="Low complexity" evidence="2">
    <location>
        <begin position="196"/>
        <end position="207"/>
    </location>
</feature>
<feature type="compositionally biased region" description="Basic and acidic residues" evidence="2">
    <location>
        <begin position="360"/>
        <end position="370"/>
    </location>
</feature>
<feature type="compositionally biased region" description="Low complexity" evidence="2">
    <location>
        <begin position="334"/>
        <end position="355"/>
    </location>
</feature>
<evidence type="ECO:0008006" key="5">
    <source>
        <dbReference type="Google" id="ProtNLM"/>
    </source>
</evidence>
<feature type="region of interest" description="Disordered" evidence="2">
    <location>
        <begin position="32"/>
        <end position="81"/>
    </location>
</feature>
<feature type="compositionally biased region" description="Basic and acidic residues" evidence="2">
    <location>
        <begin position="51"/>
        <end position="81"/>
    </location>
</feature>
<dbReference type="Pfam" id="PF08238">
    <property type="entry name" value="Sel1"/>
    <property type="match status" value="4"/>
</dbReference>
<feature type="region of interest" description="Disordered" evidence="2">
    <location>
        <begin position="183"/>
        <end position="207"/>
    </location>
</feature>
<dbReference type="RefSeq" id="WP_222875507.1">
    <property type="nucleotide sequence ID" value="NZ_AP023361.1"/>
</dbReference>
<dbReference type="InterPro" id="IPR011990">
    <property type="entry name" value="TPR-like_helical_dom_sf"/>
</dbReference>
<dbReference type="Gene3D" id="1.25.40.10">
    <property type="entry name" value="Tetratricopeptide repeat domain"/>
    <property type="match status" value="1"/>
</dbReference>
<dbReference type="InterPro" id="IPR006597">
    <property type="entry name" value="Sel1-like"/>
</dbReference>
<dbReference type="AlphaFoldDB" id="A0A6S6QZ39"/>